<keyword evidence="3" id="KW-1185">Reference proteome</keyword>
<proteinExistence type="predicted"/>
<feature type="compositionally biased region" description="Polar residues" evidence="1">
    <location>
        <begin position="138"/>
        <end position="150"/>
    </location>
</feature>
<evidence type="ECO:0000256" key="1">
    <source>
        <dbReference type="SAM" id="MobiDB-lite"/>
    </source>
</evidence>
<evidence type="ECO:0000313" key="2">
    <source>
        <dbReference type="EMBL" id="GMI00354.1"/>
    </source>
</evidence>
<feature type="compositionally biased region" description="Basic and acidic residues" evidence="1">
    <location>
        <begin position="37"/>
        <end position="57"/>
    </location>
</feature>
<accession>A0A9W7F253</accession>
<organism evidence="2 3">
    <name type="scientific">Triparma strigata</name>
    <dbReference type="NCBI Taxonomy" id="1606541"/>
    <lineage>
        <taxon>Eukaryota</taxon>
        <taxon>Sar</taxon>
        <taxon>Stramenopiles</taxon>
        <taxon>Ochrophyta</taxon>
        <taxon>Bolidophyceae</taxon>
        <taxon>Parmales</taxon>
        <taxon>Triparmaceae</taxon>
        <taxon>Triparma</taxon>
    </lineage>
</organism>
<dbReference type="Proteomes" id="UP001165085">
    <property type="component" value="Unassembled WGS sequence"/>
</dbReference>
<evidence type="ECO:0000313" key="3">
    <source>
        <dbReference type="Proteomes" id="UP001165085"/>
    </source>
</evidence>
<name>A0A9W7F253_9STRA</name>
<feature type="region of interest" description="Disordered" evidence="1">
    <location>
        <begin position="33"/>
        <end position="65"/>
    </location>
</feature>
<sequence length="150" mass="16517">MTLSLGLKSFISTSPKLKGTPLSFATNAAACISDGKTSPRKEPSGDTSSDRFQRASHDSTTTAPRFSSAATVLRARAMLAGLKCTLPTRITLLFVRMSLQVTTCGMCAKMYPFDGTQRRRRRRKIQQSPIGREEWPISRNSNTSRSLTKN</sequence>
<reference evidence="3" key="1">
    <citation type="journal article" date="2023" name="Commun. Biol.">
        <title>Genome analysis of Parmales, the sister group of diatoms, reveals the evolutionary specialization of diatoms from phago-mixotrophs to photoautotrophs.</title>
        <authorList>
            <person name="Ban H."/>
            <person name="Sato S."/>
            <person name="Yoshikawa S."/>
            <person name="Yamada K."/>
            <person name="Nakamura Y."/>
            <person name="Ichinomiya M."/>
            <person name="Sato N."/>
            <person name="Blanc-Mathieu R."/>
            <person name="Endo H."/>
            <person name="Kuwata A."/>
            <person name="Ogata H."/>
        </authorList>
    </citation>
    <scope>NUCLEOTIDE SEQUENCE [LARGE SCALE GENOMIC DNA]</scope>
    <source>
        <strain evidence="3">NIES 3701</strain>
    </source>
</reference>
<feature type="region of interest" description="Disordered" evidence="1">
    <location>
        <begin position="117"/>
        <end position="150"/>
    </location>
</feature>
<protein>
    <submittedName>
        <fullName evidence="2">Uncharacterized protein</fullName>
    </submittedName>
</protein>
<gene>
    <name evidence="2" type="ORF">TrST_g3142</name>
</gene>
<comment type="caution">
    <text evidence="2">The sequence shown here is derived from an EMBL/GenBank/DDBJ whole genome shotgun (WGS) entry which is preliminary data.</text>
</comment>
<dbReference type="EMBL" id="BRXY01000568">
    <property type="protein sequence ID" value="GMI00354.1"/>
    <property type="molecule type" value="Genomic_DNA"/>
</dbReference>
<dbReference type="AlphaFoldDB" id="A0A9W7F253"/>